<sequence>MSRVRVPGVSVSLKAYKWRVYVICKLFCLLKIRYKNRSKDN</sequence>
<organism evidence="1">
    <name type="scientific">Phage sp. ctgh419</name>
    <dbReference type="NCBI Taxonomy" id="2828009"/>
    <lineage>
        <taxon>Viruses</taxon>
    </lineage>
</organism>
<dbReference type="EMBL" id="BK032618">
    <property type="protein sequence ID" value="DAF51610.1"/>
    <property type="molecule type" value="Genomic_DNA"/>
</dbReference>
<reference evidence="1" key="1">
    <citation type="journal article" date="2021" name="Proc. Natl. Acad. Sci. U.S.A.">
        <title>A Catalog of Tens of Thousands of Viruses from Human Metagenomes Reveals Hidden Associations with Chronic Diseases.</title>
        <authorList>
            <person name="Tisza M.J."/>
            <person name="Buck C.B."/>
        </authorList>
    </citation>
    <scope>NUCLEOTIDE SEQUENCE</scope>
    <source>
        <strain evidence="1">Ctgh419</strain>
    </source>
</reference>
<accession>A0A8S5SM17</accession>
<name>A0A8S5SM17_9VIRU</name>
<protein>
    <submittedName>
        <fullName evidence="1">Uncharacterized protein</fullName>
    </submittedName>
</protein>
<proteinExistence type="predicted"/>
<evidence type="ECO:0000313" key="1">
    <source>
        <dbReference type="EMBL" id="DAF51610.1"/>
    </source>
</evidence>